<dbReference type="Pfam" id="PF24758">
    <property type="entry name" value="LRR_At5g56370"/>
    <property type="match status" value="1"/>
</dbReference>
<dbReference type="PANTHER" id="PTHR31293">
    <property type="entry name" value="RNI-LIKE SUPERFAMILY PROTEIN"/>
    <property type="match status" value="1"/>
</dbReference>
<dbReference type="InterPro" id="IPR053781">
    <property type="entry name" value="F-box_AtFBL13-like"/>
</dbReference>
<dbReference type="InterPro" id="IPR032675">
    <property type="entry name" value="LRR_dom_sf"/>
</dbReference>
<dbReference type="AlphaFoldDB" id="A0A8X7V1E6"/>
<reference evidence="2 3" key="1">
    <citation type="submission" date="2020-02" db="EMBL/GenBank/DDBJ databases">
        <authorList>
            <person name="Ma Q."/>
            <person name="Huang Y."/>
            <person name="Song X."/>
            <person name="Pei D."/>
        </authorList>
    </citation>
    <scope>NUCLEOTIDE SEQUENCE [LARGE SCALE GENOMIC DNA]</scope>
    <source>
        <strain evidence="2">Sxm20200214</strain>
        <tissue evidence="2">Leaf</tissue>
    </source>
</reference>
<protein>
    <recommendedName>
        <fullName evidence="1">F-box domain-containing protein</fullName>
    </recommendedName>
</protein>
<dbReference type="Pfam" id="PF00646">
    <property type="entry name" value="F-box"/>
    <property type="match status" value="1"/>
</dbReference>
<dbReference type="InterPro" id="IPR055411">
    <property type="entry name" value="LRR_FXL15/At3g58940/PEG3-like"/>
</dbReference>
<name>A0A8X7V1E6_BRACI</name>
<organism evidence="2 3">
    <name type="scientific">Brassica carinata</name>
    <name type="common">Ethiopian mustard</name>
    <name type="synonym">Abyssinian cabbage</name>
    <dbReference type="NCBI Taxonomy" id="52824"/>
    <lineage>
        <taxon>Eukaryota</taxon>
        <taxon>Viridiplantae</taxon>
        <taxon>Streptophyta</taxon>
        <taxon>Embryophyta</taxon>
        <taxon>Tracheophyta</taxon>
        <taxon>Spermatophyta</taxon>
        <taxon>Magnoliopsida</taxon>
        <taxon>eudicotyledons</taxon>
        <taxon>Gunneridae</taxon>
        <taxon>Pentapetalae</taxon>
        <taxon>rosids</taxon>
        <taxon>malvids</taxon>
        <taxon>Brassicales</taxon>
        <taxon>Brassicaceae</taxon>
        <taxon>Brassiceae</taxon>
        <taxon>Brassica</taxon>
    </lineage>
</organism>
<evidence type="ECO:0000259" key="1">
    <source>
        <dbReference type="SMART" id="SM00256"/>
    </source>
</evidence>
<comment type="caution">
    <text evidence="2">The sequence shown here is derived from an EMBL/GenBank/DDBJ whole genome shotgun (WGS) entry which is preliminary data.</text>
</comment>
<dbReference type="PANTHER" id="PTHR31293:SF16">
    <property type="entry name" value="RNI-LIKE SUPERFAMILY PROTEIN"/>
    <property type="match status" value="1"/>
</dbReference>
<proteinExistence type="predicted"/>
<dbReference type="CDD" id="cd22160">
    <property type="entry name" value="F-box_AtFBL13-like"/>
    <property type="match status" value="1"/>
</dbReference>
<dbReference type="InterPro" id="IPR036047">
    <property type="entry name" value="F-box-like_dom_sf"/>
</dbReference>
<dbReference type="SUPFAM" id="SSF81383">
    <property type="entry name" value="F-box domain"/>
    <property type="match status" value="1"/>
</dbReference>
<accession>A0A8X7V1E6</accession>
<dbReference type="OrthoDB" id="594804at2759"/>
<dbReference type="InterPro" id="IPR055294">
    <property type="entry name" value="FBL60-like"/>
</dbReference>
<dbReference type="EMBL" id="JAAMPC010000008">
    <property type="protein sequence ID" value="KAG2298622.1"/>
    <property type="molecule type" value="Genomic_DNA"/>
</dbReference>
<sequence>MDLVSGLPDELLCHILSFLPTKHAALTSVLSKRWFNLWKLVPNLDIDDTVFLHPEDGKGEREEIRHSFVSFVDSVLAMQGQSPIKSFSLKCITGVHPDTVNGWICNVLQRGVSELDLFTDFSDEDTEEDMYTLPKEMFLSATLVKLKLRSERCVSWWQSSLPMLKSLDIDSDLVLFFADFEEIIPSFPVLEELRIANMEWHEFHITVSSASLRKLSLHCTGCGGVVIPKSVSFDTPNLLSLNYSDFVAEDYPLLNMENLLEARINFTVTDDQVKRVREPNNDEVLKFGNVVKLLNVIQNVQKLSLPSGTLEVLSLCTQSIPVFNNLKFLVVSSKEDRGWQAMPVLLRNCPHLDSLIIEHGTTTIHNGFFQVNSEVVTHSSNQERVYYTM</sequence>
<dbReference type="Proteomes" id="UP000886595">
    <property type="component" value="Unassembled WGS sequence"/>
</dbReference>
<dbReference type="SMART" id="SM00256">
    <property type="entry name" value="FBOX"/>
    <property type="match status" value="1"/>
</dbReference>
<dbReference type="SUPFAM" id="SSF52047">
    <property type="entry name" value="RNI-like"/>
    <property type="match status" value="1"/>
</dbReference>
<evidence type="ECO:0000313" key="2">
    <source>
        <dbReference type="EMBL" id="KAG2298622.1"/>
    </source>
</evidence>
<dbReference type="InterPro" id="IPR001810">
    <property type="entry name" value="F-box_dom"/>
</dbReference>
<dbReference type="Gene3D" id="3.80.10.10">
    <property type="entry name" value="Ribonuclease Inhibitor"/>
    <property type="match status" value="1"/>
</dbReference>
<dbReference type="Gene3D" id="1.20.1280.50">
    <property type="match status" value="1"/>
</dbReference>
<keyword evidence="3" id="KW-1185">Reference proteome</keyword>
<evidence type="ECO:0000313" key="3">
    <source>
        <dbReference type="Proteomes" id="UP000886595"/>
    </source>
</evidence>
<gene>
    <name evidence="2" type="ORF">Bca52824_035094</name>
</gene>
<feature type="domain" description="F-box" evidence="1">
    <location>
        <begin position="7"/>
        <end position="46"/>
    </location>
</feature>